<keyword evidence="7" id="KW-1185">Reference proteome</keyword>
<comment type="caution">
    <text evidence="6">The sequence shown here is derived from an EMBL/GenBank/DDBJ whole genome shotgun (WGS) entry which is preliminary data.</text>
</comment>
<dbReference type="PANTHER" id="PTHR47174:SF1">
    <property type="entry name" value="REDUCED VIABILITY UPON STARVATION PROTEIN 167"/>
    <property type="match status" value="1"/>
</dbReference>
<dbReference type="STRING" id="101127.A0A1X2G423"/>
<dbReference type="EMBL" id="MCGT01000049">
    <property type="protein sequence ID" value="ORX44276.1"/>
    <property type="molecule type" value="Genomic_DNA"/>
</dbReference>
<reference evidence="6 7" key="1">
    <citation type="submission" date="2016-07" db="EMBL/GenBank/DDBJ databases">
        <title>Pervasive Adenine N6-methylation of Active Genes in Fungi.</title>
        <authorList>
            <consortium name="DOE Joint Genome Institute"/>
            <person name="Mondo S.J."/>
            <person name="Dannebaum R.O."/>
            <person name="Kuo R.C."/>
            <person name="Labutti K."/>
            <person name="Haridas S."/>
            <person name="Kuo A."/>
            <person name="Salamov A."/>
            <person name="Ahrendt S.R."/>
            <person name="Lipzen A."/>
            <person name="Sullivan W."/>
            <person name="Andreopoulos W.B."/>
            <person name="Clum A."/>
            <person name="Lindquist E."/>
            <person name="Daum C."/>
            <person name="Ramamoorthy G.K."/>
            <person name="Gryganskyi A."/>
            <person name="Culley D."/>
            <person name="Magnuson J.K."/>
            <person name="James T.Y."/>
            <person name="O'Malley M.A."/>
            <person name="Stajich J.E."/>
            <person name="Spatafora J.W."/>
            <person name="Visel A."/>
            <person name="Grigoriev I.V."/>
        </authorList>
    </citation>
    <scope>NUCLEOTIDE SEQUENCE [LARGE SCALE GENOMIC DNA]</scope>
    <source>
        <strain evidence="6 7">NRRL 3301</strain>
    </source>
</reference>
<dbReference type="PRINTS" id="PR00452">
    <property type="entry name" value="SH3DOMAIN"/>
</dbReference>
<name>A0A1X2G423_9FUNG</name>
<dbReference type="GO" id="GO:0031097">
    <property type="term" value="C:medial cortex"/>
    <property type="evidence" value="ECO:0007669"/>
    <property type="project" value="TreeGrafter"/>
</dbReference>
<dbReference type="InterPro" id="IPR004148">
    <property type="entry name" value="BAR_dom"/>
</dbReference>
<evidence type="ECO:0008006" key="8">
    <source>
        <dbReference type="Google" id="ProtNLM"/>
    </source>
</evidence>
<dbReference type="InterPro" id="IPR046982">
    <property type="entry name" value="BIN3/RVS161-like"/>
</dbReference>
<evidence type="ECO:0000313" key="6">
    <source>
        <dbReference type="EMBL" id="ORX44276.1"/>
    </source>
</evidence>
<dbReference type="InterPro" id="IPR001452">
    <property type="entry name" value="SH3_domain"/>
</dbReference>
<accession>A0A1X2G423</accession>
<dbReference type="SMART" id="SM00326">
    <property type="entry name" value="SH3"/>
    <property type="match status" value="1"/>
</dbReference>
<sequence length="343" mass="38991">MGEHLAVIYDSHLGAPVTENTIQKRVPTTSPAALQAANDTEAALGYCRDEVLPELDLLDLHVTRPLLDLLEIAKVIQKTMVKRNHKVIDYDRHRLNLSKLKAKTERSFSEEKQIFKTENALELATQDYEYLNDLLKQQLPEFFTLVSRFIEPVLEKYYHVQSKIYGMIYARLYELLNANLDHFITNQMGISQGFDYRRLQHDVRAEMENMDLLKSGGKAWLAASGGQHNSKLSLRDRATIRDQEQAKSLSPPPSYGASSSSPPSTWSQQQPTAPPAITSRAVSPEKRYVLALYDYQAQADGDLTFTKDDKIELIERTEDQNDWWTGKLNGKIGIFPGNYVSDL</sequence>
<dbReference type="GO" id="GO:0030479">
    <property type="term" value="C:actin cortical patch"/>
    <property type="evidence" value="ECO:0007669"/>
    <property type="project" value="TreeGrafter"/>
</dbReference>
<dbReference type="FunFam" id="2.30.30.40:FF:000100">
    <property type="entry name" value="SH3 domain-containing YSC84-like protein 1"/>
    <property type="match status" value="1"/>
</dbReference>
<dbReference type="Proteomes" id="UP000242146">
    <property type="component" value="Unassembled WGS sequence"/>
</dbReference>
<dbReference type="InterPro" id="IPR036028">
    <property type="entry name" value="SH3-like_dom_sf"/>
</dbReference>
<proteinExistence type="predicted"/>
<feature type="domain" description="SH3" evidence="4">
    <location>
        <begin position="284"/>
        <end position="343"/>
    </location>
</feature>
<dbReference type="AlphaFoldDB" id="A0A1X2G423"/>
<dbReference type="SUPFAM" id="SSF50044">
    <property type="entry name" value="SH3-domain"/>
    <property type="match status" value="1"/>
</dbReference>
<evidence type="ECO:0000256" key="3">
    <source>
        <dbReference type="SAM" id="MobiDB-lite"/>
    </source>
</evidence>
<feature type="compositionally biased region" description="Low complexity" evidence="3">
    <location>
        <begin position="255"/>
        <end position="271"/>
    </location>
</feature>
<dbReference type="GO" id="GO:1990528">
    <property type="term" value="C:Rvs161p-Rvs167p complex"/>
    <property type="evidence" value="ECO:0007669"/>
    <property type="project" value="TreeGrafter"/>
</dbReference>
<evidence type="ECO:0000256" key="1">
    <source>
        <dbReference type="ARBA" id="ARBA00022443"/>
    </source>
</evidence>
<feature type="domain" description="BAR" evidence="5">
    <location>
        <begin position="1"/>
        <end position="189"/>
    </location>
</feature>
<dbReference type="Pfam" id="PF03114">
    <property type="entry name" value="BAR"/>
    <property type="match status" value="1"/>
</dbReference>
<evidence type="ECO:0000259" key="5">
    <source>
        <dbReference type="PROSITE" id="PS51021"/>
    </source>
</evidence>
<dbReference type="Pfam" id="PF00018">
    <property type="entry name" value="SH3_1"/>
    <property type="match status" value="1"/>
</dbReference>
<dbReference type="Gene3D" id="2.30.30.40">
    <property type="entry name" value="SH3 Domains"/>
    <property type="match status" value="1"/>
</dbReference>
<dbReference type="PROSITE" id="PS51021">
    <property type="entry name" value="BAR"/>
    <property type="match status" value="1"/>
</dbReference>
<dbReference type="SUPFAM" id="SSF103657">
    <property type="entry name" value="BAR/IMD domain-like"/>
    <property type="match status" value="1"/>
</dbReference>
<protein>
    <recommendedName>
        <fullName evidence="8">BAR-domain-containing protein</fullName>
    </recommendedName>
</protein>
<dbReference type="PANTHER" id="PTHR47174">
    <property type="entry name" value="BRIDGING INTEGRATOR 3"/>
    <property type="match status" value="1"/>
</dbReference>
<dbReference type="GO" id="GO:0006897">
    <property type="term" value="P:endocytosis"/>
    <property type="evidence" value="ECO:0007669"/>
    <property type="project" value="InterPro"/>
</dbReference>
<dbReference type="GO" id="GO:0043332">
    <property type="term" value="C:mating projection tip"/>
    <property type="evidence" value="ECO:0007669"/>
    <property type="project" value="TreeGrafter"/>
</dbReference>
<dbReference type="Gene3D" id="1.20.1270.60">
    <property type="entry name" value="Arfaptin homology (AH) domain/BAR domain"/>
    <property type="match status" value="1"/>
</dbReference>
<organism evidence="6 7">
    <name type="scientific">Hesseltinella vesiculosa</name>
    <dbReference type="NCBI Taxonomy" id="101127"/>
    <lineage>
        <taxon>Eukaryota</taxon>
        <taxon>Fungi</taxon>
        <taxon>Fungi incertae sedis</taxon>
        <taxon>Mucoromycota</taxon>
        <taxon>Mucoromycotina</taxon>
        <taxon>Mucoromycetes</taxon>
        <taxon>Mucorales</taxon>
        <taxon>Cunninghamellaceae</taxon>
        <taxon>Hesseltinella</taxon>
    </lineage>
</organism>
<feature type="region of interest" description="Disordered" evidence="3">
    <location>
        <begin position="242"/>
        <end position="280"/>
    </location>
</feature>
<evidence type="ECO:0000313" key="7">
    <source>
        <dbReference type="Proteomes" id="UP000242146"/>
    </source>
</evidence>
<keyword evidence="1 2" id="KW-0728">SH3 domain</keyword>
<dbReference type="GO" id="GO:0051666">
    <property type="term" value="P:actin cortical patch localization"/>
    <property type="evidence" value="ECO:0007669"/>
    <property type="project" value="InterPro"/>
</dbReference>
<evidence type="ECO:0000259" key="4">
    <source>
        <dbReference type="PROSITE" id="PS50002"/>
    </source>
</evidence>
<dbReference type="GO" id="GO:0097320">
    <property type="term" value="P:plasma membrane tubulation"/>
    <property type="evidence" value="ECO:0007669"/>
    <property type="project" value="TreeGrafter"/>
</dbReference>
<dbReference type="InterPro" id="IPR027267">
    <property type="entry name" value="AH/BAR_dom_sf"/>
</dbReference>
<dbReference type="OrthoDB" id="443981at2759"/>
<evidence type="ECO:0000256" key="2">
    <source>
        <dbReference type="PROSITE-ProRule" id="PRU00192"/>
    </source>
</evidence>
<dbReference type="GO" id="GO:0008289">
    <property type="term" value="F:lipid binding"/>
    <property type="evidence" value="ECO:0007669"/>
    <property type="project" value="TreeGrafter"/>
</dbReference>
<gene>
    <name evidence="6" type="ORF">DM01DRAFT_1364784</name>
</gene>
<dbReference type="PROSITE" id="PS50002">
    <property type="entry name" value="SH3"/>
    <property type="match status" value="1"/>
</dbReference>